<feature type="domain" description="UspA" evidence="2">
    <location>
        <begin position="4"/>
        <end position="141"/>
    </location>
</feature>
<dbReference type="STRING" id="551996.SAMN05192573_112128"/>
<dbReference type="PRINTS" id="PR01438">
    <property type="entry name" value="UNVRSLSTRESS"/>
</dbReference>
<dbReference type="Proteomes" id="UP000199705">
    <property type="component" value="Unassembled WGS sequence"/>
</dbReference>
<evidence type="ECO:0000313" key="3">
    <source>
        <dbReference type="EMBL" id="SDH76180.1"/>
    </source>
</evidence>
<protein>
    <submittedName>
        <fullName evidence="3">Nucleotide-binding universal stress protein, UspA family</fullName>
    </submittedName>
</protein>
<dbReference type="SUPFAM" id="SSF52402">
    <property type="entry name" value="Adenine nucleotide alpha hydrolases-like"/>
    <property type="match status" value="1"/>
</dbReference>
<dbReference type="Pfam" id="PF00582">
    <property type="entry name" value="Usp"/>
    <property type="match status" value="1"/>
</dbReference>
<name>A0A1G8F249_9SPHI</name>
<proteinExistence type="inferred from homology"/>
<dbReference type="Gene3D" id="3.40.50.620">
    <property type="entry name" value="HUPs"/>
    <property type="match status" value="1"/>
</dbReference>
<dbReference type="PANTHER" id="PTHR46268:SF6">
    <property type="entry name" value="UNIVERSAL STRESS PROTEIN UP12"/>
    <property type="match status" value="1"/>
</dbReference>
<dbReference type="InterPro" id="IPR006016">
    <property type="entry name" value="UspA"/>
</dbReference>
<comment type="similarity">
    <text evidence="1">Belongs to the universal stress protein A family.</text>
</comment>
<dbReference type="CDD" id="cd00293">
    <property type="entry name" value="USP-like"/>
    <property type="match status" value="1"/>
</dbReference>
<accession>A0A1G8F249</accession>
<reference evidence="4" key="1">
    <citation type="submission" date="2016-10" db="EMBL/GenBank/DDBJ databases">
        <authorList>
            <person name="Varghese N."/>
            <person name="Submissions S."/>
        </authorList>
    </citation>
    <scope>NUCLEOTIDE SEQUENCE [LARGE SCALE GENOMIC DNA]</scope>
    <source>
        <strain evidence="4">Gh-67</strain>
    </source>
</reference>
<gene>
    <name evidence="3" type="ORF">SAMN05192573_112128</name>
</gene>
<organism evidence="3 4">
    <name type="scientific">Mucilaginibacter gossypii</name>
    <dbReference type="NCBI Taxonomy" id="551996"/>
    <lineage>
        <taxon>Bacteria</taxon>
        <taxon>Pseudomonadati</taxon>
        <taxon>Bacteroidota</taxon>
        <taxon>Sphingobacteriia</taxon>
        <taxon>Sphingobacteriales</taxon>
        <taxon>Sphingobacteriaceae</taxon>
        <taxon>Mucilaginibacter</taxon>
    </lineage>
</organism>
<dbReference type="InterPro" id="IPR006015">
    <property type="entry name" value="Universal_stress_UspA"/>
</dbReference>
<dbReference type="RefSeq" id="WP_091171820.1">
    <property type="nucleotide sequence ID" value="NZ_CP071878.2"/>
</dbReference>
<dbReference type="EMBL" id="FNCG01000012">
    <property type="protein sequence ID" value="SDH76180.1"/>
    <property type="molecule type" value="Genomic_DNA"/>
</dbReference>
<dbReference type="InterPro" id="IPR014729">
    <property type="entry name" value="Rossmann-like_a/b/a_fold"/>
</dbReference>
<dbReference type="PANTHER" id="PTHR46268">
    <property type="entry name" value="STRESS RESPONSE PROTEIN NHAX"/>
    <property type="match status" value="1"/>
</dbReference>
<evidence type="ECO:0000256" key="1">
    <source>
        <dbReference type="ARBA" id="ARBA00008791"/>
    </source>
</evidence>
<sequence>MSDFKKILIATDDGPTSEIVALKGFQLGKKLNAEIALVSVVDTTVLVSETGATSQELAEIIKSNHVDNQQILIEKVFGDFKIWSFVEQGNPYEAILRVAKEWEADLVVLGTHGRTGLSSLLVGSVSEKVIRHSTIPIFIVPTKHD</sequence>
<evidence type="ECO:0000259" key="2">
    <source>
        <dbReference type="Pfam" id="PF00582"/>
    </source>
</evidence>
<keyword evidence="4" id="KW-1185">Reference proteome</keyword>
<evidence type="ECO:0000313" key="4">
    <source>
        <dbReference type="Proteomes" id="UP000199705"/>
    </source>
</evidence>
<dbReference type="AlphaFoldDB" id="A0A1G8F249"/>